<organism evidence="2 3">
    <name type="scientific">Deinococcus multiflagellatus</name>
    <dbReference type="NCBI Taxonomy" id="1656887"/>
    <lineage>
        <taxon>Bacteria</taxon>
        <taxon>Thermotogati</taxon>
        <taxon>Deinococcota</taxon>
        <taxon>Deinococci</taxon>
        <taxon>Deinococcales</taxon>
        <taxon>Deinococcaceae</taxon>
        <taxon>Deinococcus</taxon>
    </lineage>
</organism>
<dbReference type="Proteomes" id="UP001596317">
    <property type="component" value="Unassembled WGS sequence"/>
</dbReference>
<protein>
    <recommendedName>
        <fullName evidence="4">DUF4190 domain-containing protein</fullName>
    </recommendedName>
</protein>
<gene>
    <name evidence="2" type="ORF">ACFP90_08155</name>
</gene>
<dbReference type="EMBL" id="JBHSWB010000001">
    <property type="protein sequence ID" value="MFC6660333.1"/>
    <property type="molecule type" value="Genomic_DNA"/>
</dbReference>
<evidence type="ECO:0000313" key="2">
    <source>
        <dbReference type="EMBL" id="MFC6660333.1"/>
    </source>
</evidence>
<evidence type="ECO:0008006" key="4">
    <source>
        <dbReference type="Google" id="ProtNLM"/>
    </source>
</evidence>
<feature type="transmembrane region" description="Helical" evidence="1">
    <location>
        <begin position="63"/>
        <end position="86"/>
    </location>
</feature>
<accession>A0ABW1ZIJ6</accession>
<feature type="transmembrane region" description="Helical" evidence="1">
    <location>
        <begin position="21"/>
        <end position="43"/>
    </location>
</feature>
<reference evidence="3" key="1">
    <citation type="journal article" date="2019" name="Int. J. Syst. Evol. Microbiol.">
        <title>The Global Catalogue of Microorganisms (GCM) 10K type strain sequencing project: providing services to taxonomists for standard genome sequencing and annotation.</title>
        <authorList>
            <consortium name="The Broad Institute Genomics Platform"/>
            <consortium name="The Broad Institute Genome Sequencing Center for Infectious Disease"/>
            <person name="Wu L."/>
            <person name="Ma J."/>
        </authorList>
    </citation>
    <scope>NUCLEOTIDE SEQUENCE [LARGE SCALE GENOMIC DNA]</scope>
    <source>
        <strain evidence="3">CCUG 63830</strain>
    </source>
</reference>
<keyword evidence="3" id="KW-1185">Reference proteome</keyword>
<keyword evidence="1" id="KW-0472">Membrane</keyword>
<name>A0ABW1ZIJ6_9DEIO</name>
<proteinExistence type="predicted"/>
<keyword evidence="1" id="KW-0812">Transmembrane</keyword>
<dbReference type="RefSeq" id="WP_224609590.1">
    <property type="nucleotide sequence ID" value="NZ_JAIQXV010000011.1"/>
</dbReference>
<comment type="caution">
    <text evidence="2">The sequence shown here is derived from an EMBL/GenBank/DDBJ whole genome shotgun (WGS) entry which is preliminary data.</text>
</comment>
<keyword evidence="1" id="KW-1133">Transmembrane helix</keyword>
<evidence type="ECO:0000256" key="1">
    <source>
        <dbReference type="SAM" id="Phobius"/>
    </source>
</evidence>
<evidence type="ECO:0000313" key="3">
    <source>
        <dbReference type="Proteomes" id="UP001596317"/>
    </source>
</evidence>
<sequence length="89" mass="8688">MTGAPAPRRPWRLAGTISVGLGVTGMLIGGLLALPGLGLGFVLALSGGGPEALKDAPDVGPALVLLTAAFGLTVAGVGCLIASSWLDPR</sequence>